<keyword evidence="11" id="KW-1185">Reference proteome</keyword>
<evidence type="ECO:0000256" key="1">
    <source>
        <dbReference type="ARBA" id="ARBA00004123"/>
    </source>
</evidence>
<dbReference type="InterPro" id="IPR016722">
    <property type="entry name" value="DNA_pol_alpha_bsu"/>
</dbReference>
<accession>A0A3N4KZF5</accession>
<comment type="subcellular location">
    <subcellularLocation>
        <location evidence="1 6">Nucleus</location>
    </subcellularLocation>
</comment>
<feature type="domain" description="DNA polymerase alpha subunit B OB" evidence="9">
    <location>
        <begin position="196"/>
        <end position="303"/>
    </location>
</feature>
<feature type="domain" description="DNA polymerase alpha/delta/epsilon subunit B" evidence="8">
    <location>
        <begin position="331"/>
        <end position="539"/>
    </location>
</feature>
<evidence type="ECO:0000256" key="3">
    <source>
        <dbReference type="ARBA" id="ARBA00018596"/>
    </source>
</evidence>
<dbReference type="PANTHER" id="PTHR23061:SF12">
    <property type="entry name" value="DNA POLYMERASE ALPHA SUBUNIT B"/>
    <property type="match status" value="1"/>
</dbReference>
<dbReference type="STRING" id="1392247.A0A3N4KZF5"/>
<dbReference type="GO" id="GO:0005658">
    <property type="term" value="C:alpha DNA polymerase:primase complex"/>
    <property type="evidence" value="ECO:0007669"/>
    <property type="project" value="TreeGrafter"/>
</dbReference>
<organism evidence="10 11">
    <name type="scientific">Morchella conica CCBAS932</name>
    <dbReference type="NCBI Taxonomy" id="1392247"/>
    <lineage>
        <taxon>Eukaryota</taxon>
        <taxon>Fungi</taxon>
        <taxon>Dikarya</taxon>
        <taxon>Ascomycota</taxon>
        <taxon>Pezizomycotina</taxon>
        <taxon>Pezizomycetes</taxon>
        <taxon>Pezizales</taxon>
        <taxon>Morchellaceae</taxon>
        <taxon>Morchella</taxon>
    </lineage>
</organism>
<comment type="function">
    <text evidence="6">Accessory subunit of the DNA polymerase alpha complex (also known as the alpha DNA polymerase-primase complex) which plays an essential role in the initiation of DNA synthesis.</text>
</comment>
<keyword evidence="5 6" id="KW-0539">Nucleus</keyword>
<reference evidence="10 11" key="1">
    <citation type="journal article" date="2018" name="Nat. Ecol. Evol.">
        <title>Pezizomycetes genomes reveal the molecular basis of ectomycorrhizal truffle lifestyle.</title>
        <authorList>
            <person name="Murat C."/>
            <person name="Payen T."/>
            <person name="Noel B."/>
            <person name="Kuo A."/>
            <person name="Morin E."/>
            <person name="Chen J."/>
            <person name="Kohler A."/>
            <person name="Krizsan K."/>
            <person name="Balestrini R."/>
            <person name="Da Silva C."/>
            <person name="Montanini B."/>
            <person name="Hainaut M."/>
            <person name="Levati E."/>
            <person name="Barry K.W."/>
            <person name="Belfiori B."/>
            <person name="Cichocki N."/>
            <person name="Clum A."/>
            <person name="Dockter R.B."/>
            <person name="Fauchery L."/>
            <person name="Guy J."/>
            <person name="Iotti M."/>
            <person name="Le Tacon F."/>
            <person name="Lindquist E.A."/>
            <person name="Lipzen A."/>
            <person name="Malagnac F."/>
            <person name="Mello A."/>
            <person name="Molinier V."/>
            <person name="Miyauchi S."/>
            <person name="Poulain J."/>
            <person name="Riccioni C."/>
            <person name="Rubini A."/>
            <person name="Sitrit Y."/>
            <person name="Splivallo R."/>
            <person name="Traeger S."/>
            <person name="Wang M."/>
            <person name="Zifcakova L."/>
            <person name="Wipf D."/>
            <person name="Zambonelli A."/>
            <person name="Paolocci F."/>
            <person name="Nowrousian M."/>
            <person name="Ottonello S."/>
            <person name="Baldrian P."/>
            <person name="Spatafora J.W."/>
            <person name="Henrissat B."/>
            <person name="Nagy L.G."/>
            <person name="Aury J.M."/>
            <person name="Wincker P."/>
            <person name="Grigoriev I.V."/>
            <person name="Bonfante P."/>
            <person name="Martin F.M."/>
        </authorList>
    </citation>
    <scope>NUCLEOTIDE SEQUENCE [LARGE SCALE GENOMIC DNA]</scope>
    <source>
        <strain evidence="10 11">CCBAS932</strain>
    </source>
</reference>
<name>A0A3N4KZF5_9PEZI</name>
<keyword evidence="4 6" id="KW-0235">DNA replication</keyword>
<protein>
    <recommendedName>
        <fullName evidence="3 6">DNA polymerase alpha subunit B</fullName>
    </recommendedName>
</protein>
<dbReference type="InterPro" id="IPR007185">
    <property type="entry name" value="DNA_pol_a/d/e_bsu"/>
</dbReference>
<dbReference type="Pfam" id="PF04042">
    <property type="entry name" value="DNA_pol_E_B"/>
    <property type="match status" value="1"/>
</dbReference>
<gene>
    <name evidence="10" type="ORF">P167DRAFT_542640</name>
</gene>
<dbReference type="AlphaFoldDB" id="A0A3N4KZF5"/>
<comment type="similarity">
    <text evidence="2 6">Belongs to the DNA polymerase alpha subunit B family.</text>
</comment>
<feature type="region of interest" description="Disordered" evidence="7">
    <location>
        <begin position="72"/>
        <end position="97"/>
    </location>
</feature>
<dbReference type="GO" id="GO:0003677">
    <property type="term" value="F:DNA binding"/>
    <property type="evidence" value="ECO:0007669"/>
    <property type="project" value="InterPro"/>
</dbReference>
<evidence type="ECO:0000259" key="9">
    <source>
        <dbReference type="Pfam" id="PF22062"/>
    </source>
</evidence>
<dbReference type="InParanoid" id="A0A3N4KZF5"/>
<evidence type="ECO:0000259" key="8">
    <source>
        <dbReference type="Pfam" id="PF04042"/>
    </source>
</evidence>
<sequence length="590" mass="64084">MDEDLTSHFGPLPADVAPELQAMLPLHNISAEELFYKWESYCMKMGPDTRPTPDTVAAFRKDVRDQLEKEVRARSRTQQHQTPARRKPTAPAGGADWMIDELTPSVKRKFDKGYETPVKASRGPGGAPVKGGAPSLFAARTNAGEVVEVLNEHLPRPAMPQPGVEGEWEARVKLVANVDIKRFGFRTMHQKLTEASEVMDDRIDEMMTAVQEHHGLADEQFGNPSTASPAEVVAVGRIVSDSLDGKLNAASVLLEASRRMGAGARVPLKLDAVKSFSFFPGQIVAVRGVNASGAYFAVTEILDIPPLPLPASTAETLAESASRLAGAPLSVVVASGPYTTEDNLDFEALDELCERAARERPDVVILTGPFIDSEHPLVKVGDFELERERGTPIADLFRERVSAKIRKIDNSMVILVPAVTDAISPHVAYPQDAIKKRSLELPTNVKTLPNPATFSLNEVVFAVSTPDILLHLSSAECRHNPPEPHPIARLSRSLMAQRNYYPLFPAAPGVNVDVPYCRLADFVAACPDVLVLPSVLAPTAKVVEGVVVLNAGAAIRSDLNQCSAVYTTRPARCKFKYPNIRIDTINTGPK</sequence>
<dbReference type="GO" id="GO:0006270">
    <property type="term" value="P:DNA replication initiation"/>
    <property type="evidence" value="ECO:0007669"/>
    <property type="project" value="TreeGrafter"/>
</dbReference>
<dbReference type="Proteomes" id="UP000277580">
    <property type="component" value="Unassembled WGS sequence"/>
</dbReference>
<dbReference type="PIRSF" id="PIRSF018300">
    <property type="entry name" value="DNA_pol_alph_2"/>
    <property type="match status" value="1"/>
</dbReference>
<dbReference type="EMBL" id="ML119111">
    <property type="protein sequence ID" value="RPB15940.1"/>
    <property type="molecule type" value="Genomic_DNA"/>
</dbReference>
<dbReference type="Gene3D" id="3.60.21.60">
    <property type="match status" value="2"/>
</dbReference>
<dbReference type="PANTHER" id="PTHR23061">
    <property type="entry name" value="DNA POLYMERASE 2 ALPHA 70 KDA SUBUNIT"/>
    <property type="match status" value="1"/>
</dbReference>
<evidence type="ECO:0000313" key="11">
    <source>
        <dbReference type="Proteomes" id="UP000277580"/>
    </source>
</evidence>
<proteinExistence type="inferred from homology"/>
<dbReference type="FunCoup" id="A0A3N4KZF5">
    <property type="interactions" value="414"/>
</dbReference>
<evidence type="ECO:0000313" key="10">
    <source>
        <dbReference type="EMBL" id="RPB15940.1"/>
    </source>
</evidence>
<dbReference type="Pfam" id="PF22062">
    <property type="entry name" value="OB_DPOA2"/>
    <property type="match status" value="1"/>
</dbReference>
<dbReference type="InterPro" id="IPR054300">
    <property type="entry name" value="OB_DPOA2"/>
</dbReference>
<evidence type="ECO:0000256" key="2">
    <source>
        <dbReference type="ARBA" id="ARBA00007299"/>
    </source>
</evidence>
<evidence type="ECO:0000256" key="6">
    <source>
        <dbReference type="PIRNR" id="PIRNR018300"/>
    </source>
</evidence>
<evidence type="ECO:0000256" key="7">
    <source>
        <dbReference type="SAM" id="MobiDB-lite"/>
    </source>
</evidence>
<dbReference type="OrthoDB" id="336885at2759"/>
<evidence type="ECO:0000256" key="5">
    <source>
        <dbReference type="ARBA" id="ARBA00023242"/>
    </source>
</evidence>
<evidence type="ECO:0000256" key="4">
    <source>
        <dbReference type="ARBA" id="ARBA00022705"/>
    </source>
</evidence>